<dbReference type="PANTHER" id="PTHR33672">
    <property type="entry name" value="YCF3-INTERACTING PROTEIN 1, CHLOROPLASTIC"/>
    <property type="match status" value="1"/>
</dbReference>
<reference evidence="3 4" key="1">
    <citation type="journal article" date="2018" name="Plant J.">
        <title>Genome sequences of Chlorella sorokiniana UTEX 1602 and Micractinium conductrix SAG 241.80: implications to maltose excretion by a green alga.</title>
        <authorList>
            <person name="Arriola M.B."/>
            <person name="Velmurugan N."/>
            <person name="Zhang Y."/>
            <person name="Plunkett M.H."/>
            <person name="Hondzo H."/>
            <person name="Barney B.M."/>
        </authorList>
    </citation>
    <scope>NUCLEOTIDE SEQUENCE [LARGE SCALE GENOMIC DNA]</scope>
    <source>
        <strain evidence="4">UTEX 1602</strain>
    </source>
</reference>
<keyword evidence="4" id="KW-1185">Reference proteome</keyword>
<dbReference type="GO" id="GO:0048564">
    <property type="term" value="P:photosystem I assembly"/>
    <property type="evidence" value="ECO:0007669"/>
    <property type="project" value="InterPro"/>
</dbReference>
<dbReference type="EMBL" id="LHPG02000002">
    <property type="protein sequence ID" value="PRW60683.1"/>
    <property type="molecule type" value="Genomic_DNA"/>
</dbReference>
<feature type="transmembrane region" description="Helical" evidence="2">
    <location>
        <begin position="256"/>
        <end position="282"/>
    </location>
</feature>
<sequence length="286" mass="31701">MQLDHTMQHALAPCASLQAAGAAARPQQRSAARPAALQQRQAARQRRCMRVAAADSDLTQEELEAQLEAFMRRQAEIESGAAARKVEPGKVLGADEVSDEEAKRMCREVVAVLKVLKQQRDMSLNEVRLTVAIEDPRARERRLMGMEDSSGISRDEMATALMEVSEGRIPSDRIALRELWREISAWPALDEPTRQLRQRAKPVPEGELDRATQANDLTPAAEDAAAAWRQQGEVRPPMGRDPRDAPRDLADRLPDWMGYGALYLVSIAPVLIAIAAITVLFLNSLR</sequence>
<evidence type="ECO:0000256" key="2">
    <source>
        <dbReference type="SAM" id="Phobius"/>
    </source>
</evidence>
<dbReference type="PANTHER" id="PTHR33672:SF3">
    <property type="entry name" value="YCF3-INTERACTING PROTEIN 1, CHLOROPLASTIC"/>
    <property type="match status" value="1"/>
</dbReference>
<dbReference type="OrthoDB" id="2018626at2759"/>
<name>A0A2P6U2Z4_CHLSO</name>
<keyword evidence="2" id="KW-0812">Transmembrane</keyword>
<proteinExistence type="predicted"/>
<dbReference type="GO" id="GO:0009535">
    <property type="term" value="C:chloroplast thylakoid membrane"/>
    <property type="evidence" value="ECO:0007669"/>
    <property type="project" value="InterPro"/>
</dbReference>
<comment type="caution">
    <text evidence="3">The sequence shown here is derived from an EMBL/GenBank/DDBJ whole genome shotgun (WGS) entry which is preliminary data.</text>
</comment>
<dbReference type="InterPro" id="IPR040340">
    <property type="entry name" value="CEST/Y3IP1"/>
</dbReference>
<accession>A0A2P6U2Z4</accession>
<feature type="region of interest" description="Disordered" evidence="1">
    <location>
        <begin position="197"/>
        <end position="217"/>
    </location>
</feature>
<evidence type="ECO:0000256" key="1">
    <source>
        <dbReference type="SAM" id="MobiDB-lite"/>
    </source>
</evidence>
<organism evidence="3 4">
    <name type="scientific">Chlorella sorokiniana</name>
    <name type="common">Freshwater green alga</name>
    <dbReference type="NCBI Taxonomy" id="3076"/>
    <lineage>
        <taxon>Eukaryota</taxon>
        <taxon>Viridiplantae</taxon>
        <taxon>Chlorophyta</taxon>
        <taxon>core chlorophytes</taxon>
        <taxon>Trebouxiophyceae</taxon>
        <taxon>Chlorellales</taxon>
        <taxon>Chlorellaceae</taxon>
        <taxon>Chlorella clade</taxon>
        <taxon>Chlorella</taxon>
    </lineage>
</organism>
<dbReference type="GO" id="GO:0080183">
    <property type="term" value="P:response to photooxidative stress"/>
    <property type="evidence" value="ECO:0007669"/>
    <property type="project" value="InterPro"/>
</dbReference>
<evidence type="ECO:0000313" key="4">
    <source>
        <dbReference type="Proteomes" id="UP000239899"/>
    </source>
</evidence>
<keyword evidence="2" id="KW-0472">Membrane</keyword>
<dbReference type="STRING" id="3076.A0A2P6U2Z4"/>
<protein>
    <submittedName>
        <fullName evidence="3">Ycf3-interacting chloroplastic isoform X1</fullName>
    </submittedName>
</protein>
<dbReference type="AlphaFoldDB" id="A0A2P6U2Z4"/>
<evidence type="ECO:0000313" key="3">
    <source>
        <dbReference type="EMBL" id="PRW60683.1"/>
    </source>
</evidence>
<dbReference type="Proteomes" id="UP000239899">
    <property type="component" value="Unassembled WGS sequence"/>
</dbReference>
<keyword evidence="2" id="KW-1133">Transmembrane helix</keyword>
<gene>
    <name evidence="3" type="ORF">C2E21_1171</name>
</gene>